<organism evidence="2 3">
    <name type="scientific">Rhodococcus qingshengii</name>
    <dbReference type="NCBI Taxonomy" id="334542"/>
    <lineage>
        <taxon>Bacteria</taxon>
        <taxon>Bacillati</taxon>
        <taxon>Actinomycetota</taxon>
        <taxon>Actinomycetes</taxon>
        <taxon>Mycobacteriales</taxon>
        <taxon>Nocardiaceae</taxon>
        <taxon>Rhodococcus</taxon>
        <taxon>Rhodococcus erythropolis group</taxon>
    </lineage>
</organism>
<name>A0AAW6LXX7_RHOSG</name>
<evidence type="ECO:0000313" key="2">
    <source>
        <dbReference type="EMBL" id="MDE8650061.1"/>
    </source>
</evidence>
<dbReference type="AlphaFoldDB" id="A0AAW6LXX7"/>
<dbReference type="InterPro" id="IPR020915">
    <property type="entry name" value="UPF0311"/>
</dbReference>
<sequence>MKLIPEFSYTAELGQPQIVGPGPYGVRQVLPVTGGTVTGDRLSGAAAPGGGDWLLAGDDGFGRLDVRAQFNTNDGAVIYMSYQGLVEVTEAAAGALTGGDSSTNFGDHYFVTTPRLECGDARYGWVNQTIFVGQGRITPGPVIEFQVFRVALQ</sequence>
<evidence type="ECO:0000256" key="1">
    <source>
        <dbReference type="HAMAP-Rule" id="MF_00775"/>
    </source>
</evidence>
<dbReference type="Gene3D" id="2.40.160.20">
    <property type="match status" value="1"/>
</dbReference>
<comment type="caution">
    <text evidence="2">The sequence shown here is derived from an EMBL/GenBank/DDBJ whole genome shotgun (WGS) entry which is preliminary data.</text>
</comment>
<gene>
    <name evidence="2" type="ORF">PXH69_34450</name>
</gene>
<dbReference type="PANTHER" id="PTHR37315:SF1">
    <property type="entry name" value="UPF0311 PROTEIN BLR7842"/>
    <property type="match status" value="1"/>
</dbReference>
<dbReference type="RefSeq" id="WP_275233168.1">
    <property type="nucleotide sequence ID" value="NZ_JARDXE010000054.1"/>
</dbReference>
<evidence type="ECO:0000313" key="3">
    <source>
        <dbReference type="Proteomes" id="UP001217325"/>
    </source>
</evidence>
<dbReference type="HAMAP" id="MF_00775">
    <property type="entry name" value="UPF0311"/>
    <property type="match status" value="1"/>
</dbReference>
<proteinExistence type="inferred from homology"/>
<protein>
    <recommendedName>
        <fullName evidence="1">UPF0311 protein PXH69_34450</fullName>
    </recommendedName>
</protein>
<accession>A0AAW6LXX7</accession>
<dbReference type="EMBL" id="JARDXE010000054">
    <property type="protein sequence ID" value="MDE8650061.1"/>
    <property type="molecule type" value="Genomic_DNA"/>
</dbReference>
<dbReference type="PANTHER" id="PTHR37315">
    <property type="entry name" value="UPF0311 PROTEIN BLR7842"/>
    <property type="match status" value="1"/>
</dbReference>
<reference evidence="2" key="1">
    <citation type="submission" date="2023-02" db="EMBL/GenBank/DDBJ databases">
        <title>A novel hydrolase synthesized by Rhodococcus erythropolis HQ is responsible for the detoxification of Zearalenone.</title>
        <authorList>
            <person name="Hu J."/>
            <person name="Xu J."/>
        </authorList>
    </citation>
    <scope>NUCLEOTIDE SEQUENCE</scope>
    <source>
        <strain evidence="2">HQ</strain>
    </source>
</reference>
<comment type="similarity">
    <text evidence="1">Belongs to the UPF0311 family.</text>
</comment>
<dbReference type="Proteomes" id="UP001217325">
    <property type="component" value="Unassembled WGS sequence"/>
</dbReference>
<dbReference type="Pfam" id="PF11578">
    <property type="entry name" value="DUF3237"/>
    <property type="match status" value="1"/>
</dbReference>